<feature type="transmembrane region" description="Helical" evidence="1">
    <location>
        <begin position="57"/>
        <end position="77"/>
    </location>
</feature>
<protein>
    <submittedName>
        <fullName evidence="3">Prepilin peptidase</fullName>
    </submittedName>
</protein>
<feature type="transmembrane region" description="Helical" evidence="1">
    <location>
        <begin position="129"/>
        <end position="158"/>
    </location>
</feature>
<feature type="transmembrane region" description="Helical" evidence="1">
    <location>
        <begin position="20"/>
        <end position="45"/>
    </location>
</feature>
<evidence type="ECO:0000256" key="1">
    <source>
        <dbReference type="SAM" id="Phobius"/>
    </source>
</evidence>
<keyword evidence="1" id="KW-0812">Transmembrane</keyword>
<dbReference type="GO" id="GO:0004190">
    <property type="term" value="F:aspartic-type endopeptidase activity"/>
    <property type="evidence" value="ECO:0007669"/>
    <property type="project" value="InterPro"/>
</dbReference>
<dbReference type="AlphaFoldDB" id="A0A4R0PGI0"/>
<evidence type="ECO:0000313" key="4">
    <source>
        <dbReference type="Proteomes" id="UP000291301"/>
    </source>
</evidence>
<feature type="domain" description="Prepilin type IV endopeptidase peptidase" evidence="2">
    <location>
        <begin position="36"/>
        <end position="153"/>
    </location>
</feature>
<sequence length="209" mass="23189">MPLPRSTTPACHALFYINLMIASIESIFISNVYIFICYLWSFLIAKSDFEKNKIPNNIILFGIGIYIFSSVSVYFFFEIHLDAGETGRSSALWAFRPLADTAAGALLLAIGFTLWMLRLLGAGDAKMLFPIGLILGFDYLSIFSLILLILGAATYAIVRIPYPRSSGGSRFIERLMEIRSTGRIPYGVLLAIAFALALGRRYLAETGVY</sequence>
<comment type="caution">
    <text evidence="3">The sequence shown here is derived from an EMBL/GenBank/DDBJ whole genome shotgun (WGS) entry which is preliminary data.</text>
</comment>
<feature type="transmembrane region" description="Helical" evidence="1">
    <location>
        <begin position="184"/>
        <end position="203"/>
    </location>
</feature>
<evidence type="ECO:0000259" key="2">
    <source>
        <dbReference type="Pfam" id="PF01478"/>
    </source>
</evidence>
<gene>
    <name evidence="3" type="ORF">E0D97_01715</name>
</gene>
<evidence type="ECO:0000313" key="3">
    <source>
        <dbReference type="EMBL" id="TCD16178.1"/>
    </source>
</evidence>
<dbReference type="Pfam" id="PF01478">
    <property type="entry name" value="Peptidase_A24"/>
    <property type="match status" value="1"/>
</dbReference>
<name>A0A4R0PGI0_9HYPH</name>
<dbReference type="InterPro" id="IPR000045">
    <property type="entry name" value="Prepilin_IV_endopep_pep"/>
</dbReference>
<keyword evidence="4" id="KW-1185">Reference proteome</keyword>
<feature type="transmembrane region" description="Helical" evidence="1">
    <location>
        <begin position="97"/>
        <end position="117"/>
    </location>
</feature>
<proteinExistence type="predicted"/>
<dbReference type="Proteomes" id="UP000291301">
    <property type="component" value="Unassembled WGS sequence"/>
</dbReference>
<keyword evidence="1" id="KW-1133">Transmembrane helix</keyword>
<keyword evidence="1" id="KW-0472">Membrane</keyword>
<reference evidence="3 4" key="1">
    <citation type="journal article" date="2015" name="Antonie Van Leeuwenhoek">
        <title>Oricola cellulosilytica gen. nov., sp. nov., a cellulose-degrading bacterium of the family Phyllobacteriaceae isolated from surface seashore water, and emended descriptions of Mesorhizobium loti and Phyllobacterium myrsinacearum.</title>
        <authorList>
            <person name="Hameed A."/>
            <person name="Shahina M."/>
            <person name="Lai W.A."/>
            <person name="Lin S.Y."/>
            <person name="Young L.S."/>
            <person name="Liu Y.C."/>
            <person name="Hsu Y.H."/>
            <person name="Young C.C."/>
        </authorList>
    </citation>
    <scope>NUCLEOTIDE SEQUENCE [LARGE SCALE GENOMIC DNA]</scope>
    <source>
        <strain evidence="3 4">KCTC 52183</strain>
    </source>
</reference>
<dbReference type="GO" id="GO:0016020">
    <property type="term" value="C:membrane"/>
    <property type="evidence" value="ECO:0007669"/>
    <property type="project" value="InterPro"/>
</dbReference>
<accession>A0A4R0PGI0</accession>
<dbReference type="Gene3D" id="1.20.120.1220">
    <property type="match status" value="1"/>
</dbReference>
<organism evidence="3 4">
    <name type="scientific">Oricola cellulosilytica</name>
    <dbReference type="NCBI Taxonomy" id="1429082"/>
    <lineage>
        <taxon>Bacteria</taxon>
        <taxon>Pseudomonadati</taxon>
        <taxon>Pseudomonadota</taxon>
        <taxon>Alphaproteobacteria</taxon>
        <taxon>Hyphomicrobiales</taxon>
        <taxon>Ahrensiaceae</taxon>
        <taxon>Oricola</taxon>
    </lineage>
</organism>
<dbReference type="EMBL" id="SJST01000001">
    <property type="protein sequence ID" value="TCD16178.1"/>
    <property type="molecule type" value="Genomic_DNA"/>
</dbReference>